<accession>A0AAI9DBC3</accession>
<protein>
    <submittedName>
        <fullName evidence="1">Uncharacterized protein</fullName>
    </submittedName>
</protein>
<name>A0AAI9DBC3_PROST</name>
<dbReference type="EMBL" id="ABMABF030000005">
    <property type="protein sequence ID" value="EMJ5133964.1"/>
    <property type="molecule type" value="Genomic_DNA"/>
</dbReference>
<comment type="caution">
    <text evidence="1">The sequence shown here is derived from an EMBL/GenBank/DDBJ whole genome shotgun (WGS) entry which is preliminary data.</text>
</comment>
<dbReference type="AlphaFoldDB" id="A0AAI9DBC3"/>
<proteinExistence type="predicted"/>
<reference evidence="1" key="1">
    <citation type="submission" date="2024-02" db="EMBL/GenBank/DDBJ databases">
        <authorList>
            <consortium name="Clinical and Environmental Microbiology Branch: Whole genome sequencing antimicrobial resistance pathogens in the healthcare setting"/>
        </authorList>
    </citation>
    <scope>NUCLEOTIDE SEQUENCE</scope>
    <source>
        <strain evidence="1">2021GO-0154</strain>
    </source>
</reference>
<evidence type="ECO:0000313" key="1">
    <source>
        <dbReference type="EMBL" id="EMJ5133964.1"/>
    </source>
</evidence>
<sequence length="146" mass="16492">MATNEDKDSPVVEVLKYMAIPGYSIYKLYDALSNTENNTTDELEESARRSELESFILQSRAKVEQELSIARRIMCADEVEIEEYYDVNGKGNVGLKSDDSSFTVGASGEGRKVTKRVIKFKGFSDKYLEEIKSEIDELEANQLLSQ</sequence>
<organism evidence="1">
    <name type="scientific">Providencia stuartii</name>
    <dbReference type="NCBI Taxonomy" id="588"/>
    <lineage>
        <taxon>Bacteria</taxon>
        <taxon>Pseudomonadati</taxon>
        <taxon>Pseudomonadota</taxon>
        <taxon>Gammaproteobacteria</taxon>
        <taxon>Enterobacterales</taxon>
        <taxon>Morganellaceae</taxon>
        <taxon>Providencia</taxon>
    </lineage>
</organism>
<gene>
    <name evidence="1" type="ORF">RG298_001674</name>
</gene>